<organism evidence="1 2">
    <name type="scientific">Pistacia atlantica</name>
    <dbReference type="NCBI Taxonomy" id="434234"/>
    <lineage>
        <taxon>Eukaryota</taxon>
        <taxon>Viridiplantae</taxon>
        <taxon>Streptophyta</taxon>
        <taxon>Embryophyta</taxon>
        <taxon>Tracheophyta</taxon>
        <taxon>Spermatophyta</taxon>
        <taxon>Magnoliopsida</taxon>
        <taxon>eudicotyledons</taxon>
        <taxon>Gunneridae</taxon>
        <taxon>Pentapetalae</taxon>
        <taxon>rosids</taxon>
        <taxon>malvids</taxon>
        <taxon>Sapindales</taxon>
        <taxon>Anacardiaceae</taxon>
        <taxon>Pistacia</taxon>
    </lineage>
</organism>
<proteinExistence type="predicted"/>
<evidence type="ECO:0000313" key="2">
    <source>
        <dbReference type="Proteomes" id="UP001164250"/>
    </source>
</evidence>
<gene>
    <name evidence="1" type="ORF">Patl1_32257</name>
</gene>
<accession>A0ACC1APS6</accession>
<dbReference type="EMBL" id="CM047905">
    <property type="protein sequence ID" value="KAJ0088666.1"/>
    <property type="molecule type" value="Genomic_DNA"/>
</dbReference>
<dbReference type="Proteomes" id="UP001164250">
    <property type="component" value="Chromosome 9"/>
</dbReference>
<evidence type="ECO:0000313" key="1">
    <source>
        <dbReference type="EMBL" id="KAJ0088666.1"/>
    </source>
</evidence>
<name>A0ACC1APS6_9ROSI</name>
<protein>
    <submittedName>
        <fullName evidence="1">Uncharacterized protein</fullName>
    </submittedName>
</protein>
<comment type="caution">
    <text evidence="1">The sequence shown here is derived from an EMBL/GenBank/DDBJ whole genome shotgun (WGS) entry which is preliminary data.</text>
</comment>
<keyword evidence="2" id="KW-1185">Reference proteome</keyword>
<reference evidence="2" key="1">
    <citation type="journal article" date="2023" name="G3 (Bethesda)">
        <title>Genome assembly and association tests identify interacting loci associated with vigor, precocity, and sex in interspecific pistachio rootstocks.</title>
        <authorList>
            <person name="Palmer W."/>
            <person name="Jacygrad E."/>
            <person name="Sagayaradj S."/>
            <person name="Cavanaugh K."/>
            <person name="Han R."/>
            <person name="Bertier L."/>
            <person name="Beede B."/>
            <person name="Kafkas S."/>
            <person name="Golino D."/>
            <person name="Preece J."/>
            <person name="Michelmore R."/>
        </authorList>
    </citation>
    <scope>NUCLEOTIDE SEQUENCE [LARGE SCALE GENOMIC DNA]</scope>
</reference>
<sequence>MASQPSHLHFILLPFLAQGHMIPMVDIAKLLAREGAIVTIVTTPNNAARFQTFLAHAIQSGLQIHLIELPFPCQEVGLPEDCESFELVPSIDLAVNFFNAIAMLEFPFENLFKELTPRPSCIISDFCFPWTASTASKFNIPRITFHGFSCCSLLCLYNLRISKIDENISSDSEYFVVPGLPDRIEITKAQLPQSVHGKDFRDKLFAAEMASYGVVIHTFEELEPAYVKEYKKAKNGKVWCIGPVVVCNKDNIDKVERGKKASVDESECLKWLDCRQPSSVVYICLGRA</sequence>